<name>A0ABS1V8Y2_9PROT</name>
<organism evidence="1 2">
    <name type="scientific">Belnapia mucosa</name>
    <dbReference type="NCBI Taxonomy" id="2804532"/>
    <lineage>
        <taxon>Bacteria</taxon>
        <taxon>Pseudomonadati</taxon>
        <taxon>Pseudomonadota</taxon>
        <taxon>Alphaproteobacteria</taxon>
        <taxon>Acetobacterales</taxon>
        <taxon>Roseomonadaceae</taxon>
        <taxon>Belnapia</taxon>
    </lineage>
</organism>
<reference evidence="1 2" key="1">
    <citation type="submission" date="2021-01" db="EMBL/GenBank/DDBJ databases">
        <title>Belnapia mucosa sp. nov. and Belnapia arida sp. nov., isolated from the Tabernas Desert (Almeria, Spain).</title>
        <authorList>
            <person name="Molina-Menor E."/>
            <person name="Vidal-Verdu A."/>
            <person name="Calonge A."/>
            <person name="Satari L."/>
            <person name="Pereto Magraner J."/>
            <person name="Porcar Miralles M."/>
        </authorList>
    </citation>
    <scope>NUCLEOTIDE SEQUENCE [LARGE SCALE GENOMIC DNA]</scope>
    <source>
        <strain evidence="1 2">T6</strain>
    </source>
</reference>
<dbReference type="RefSeq" id="WP_202826938.1">
    <property type="nucleotide sequence ID" value="NZ_JAEUXJ010000007.1"/>
</dbReference>
<dbReference type="Proteomes" id="UP000606490">
    <property type="component" value="Unassembled WGS sequence"/>
</dbReference>
<sequence>MAYAPTVPVSAVSARPLVAVVQPVTNQRRAGSDDPRWIGTIRGGYGNPVKTLEADRPVDQVVAGAFSEALAARGLQAGTGDGRYALAITIYQFDANQYVRREATADFGIRVTERATGREVWSDRTKAYNVDGSILSLSTGVFASVDDLKRVALRSMSEAIDTLLDKPGFRAAIRG</sequence>
<dbReference type="EMBL" id="JAEUXJ010000007">
    <property type="protein sequence ID" value="MBL6457204.1"/>
    <property type="molecule type" value="Genomic_DNA"/>
</dbReference>
<gene>
    <name evidence="1" type="ORF">JMJ55_17850</name>
</gene>
<keyword evidence="2" id="KW-1185">Reference proteome</keyword>
<comment type="caution">
    <text evidence="1">The sequence shown here is derived from an EMBL/GenBank/DDBJ whole genome shotgun (WGS) entry which is preliminary data.</text>
</comment>
<accession>A0ABS1V8Y2</accession>
<evidence type="ECO:0008006" key="3">
    <source>
        <dbReference type="Google" id="ProtNLM"/>
    </source>
</evidence>
<evidence type="ECO:0000313" key="1">
    <source>
        <dbReference type="EMBL" id="MBL6457204.1"/>
    </source>
</evidence>
<evidence type="ECO:0000313" key="2">
    <source>
        <dbReference type="Proteomes" id="UP000606490"/>
    </source>
</evidence>
<proteinExistence type="predicted"/>
<protein>
    <recommendedName>
        <fullName evidence="3">Lipoprotein</fullName>
    </recommendedName>
</protein>